<protein>
    <submittedName>
        <fullName evidence="1">Uncharacterized protein</fullName>
    </submittedName>
</protein>
<gene>
    <name evidence="1" type="ORF">IL38_24315</name>
</gene>
<feature type="non-terminal residue" evidence="1">
    <location>
        <position position="126"/>
    </location>
</feature>
<comment type="caution">
    <text evidence="1">The sequence shown here is derived from an EMBL/GenBank/DDBJ whole genome shotgun (WGS) entry which is preliminary data.</text>
</comment>
<proteinExistence type="predicted"/>
<dbReference type="Proteomes" id="UP000029737">
    <property type="component" value="Unassembled WGS sequence"/>
</dbReference>
<organism evidence="1 2">
    <name type="scientific">Actinopolyspora erythraea</name>
    <dbReference type="NCBI Taxonomy" id="414996"/>
    <lineage>
        <taxon>Bacteria</taxon>
        <taxon>Bacillati</taxon>
        <taxon>Actinomycetota</taxon>
        <taxon>Actinomycetes</taxon>
        <taxon>Actinopolysporales</taxon>
        <taxon>Actinopolysporaceae</taxon>
        <taxon>Actinopolyspora</taxon>
    </lineage>
</organism>
<sequence length="126" mass="15121">MWWEQELEHALAITDPSERRNVLRELRQKRDHLRAEGQLWDTASAVITYYLTLELDDRGWLHRRWRAVPAHEAEMPGRRWGVTSSGWQARLRVHLPDDLGDRLRRATYWTSLPATRRLQELTTQWP</sequence>
<name>A0ABR4WY42_9ACTN</name>
<keyword evidence="2" id="KW-1185">Reference proteome</keyword>
<accession>A0ABR4WY42</accession>
<dbReference type="EMBL" id="JPMV01000053">
    <property type="protein sequence ID" value="KGI79307.1"/>
    <property type="molecule type" value="Genomic_DNA"/>
</dbReference>
<evidence type="ECO:0000313" key="1">
    <source>
        <dbReference type="EMBL" id="KGI79307.1"/>
    </source>
</evidence>
<evidence type="ECO:0000313" key="2">
    <source>
        <dbReference type="Proteomes" id="UP000029737"/>
    </source>
</evidence>
<reference evidence="1 2" key="1">
    <citation type="journal article" date="2014" name="PLoS ONE">
        <title>Identification and Characterization of a New Erythromycin Biosynthetic Gene Cluster in Actinopolyspora erythraea YIM90600, a Novel Erythronolide-Producing Halophilic Actinomycete Isolated from Salt Field.</title>
        <authorList>
            <person name="Chen D."/>
            <person name="Feng J."/>
            <person name="Huang L."/>
            <person name="Zhang Q."/>
            <person name="Wu J."/>
            <person name="Zhu X."/>
            <person name="Duan Y."/>
            <person name="Xu Z."/>
        </authorList>
    </citation>
    <scope>NUCLEOTIDE SEQUENCE [LARGE SCALE GENOMIC DNA]</scope>
    <source>
        <strain evidence="1 2">YIM90600</strain>
    </source>
</reference>